<dbReference type="Pfam" id="PF00225">
    <property type="entry name" value="Kinesin"/>
    <property type="match status" value="1"/>
</dbReference>
<feature type="region of interest" description="Disordered" evidence="13">
    <location>
        <begin position="940"/>
        <end position="962"/>
    </location>
</feature>
<keyword evidence="5 11" id="KW-0067">ATP-binding</keyword>
<protein>
    <recommendedName>
        <fullName evidence="14">Kinesin motor domain-containing protein</fullName>
    </recommendedName>
</protein>
<evidence type="ECO:0000256" key="11">
    <source>
        <dbReference type="PROSITE-ProRule" id="PRU00283"/>
    </source>
</evidence>
<dbReference type="SUPFAM" id="SSF52540">
    <property type="entry name" value="P-loop containing nucleoside triphosphate hydrolases"/>
    <property type="match status" value="1"/>
</dbReference>
<evidence type="ECO:0000256" key="5">
    <source>
        <dbReference type="ARBA" id="ARBA00022840"/>
    </source>
</evidence>
<evidence type="ECO:0000256" key="6">
    <source>
        <dbReference type="ARBA" id="ARBA00023054"/>
    </source>
</evidence>
<dbReference type="EMBL" id="JAEAOA010000695">
    <property type="protein sequence ID" value="KAK3583304.1"/>
    <property type="molecule type" value="Genomic_DNA"/>
</dbReference>
<comment type="similarity">
    <text evidence="11">Belongs to the TRAFAC class myosin-kinesin ATPase superfamily. Kinesin family.</text>
</comment>
<reference evidence="15" key="3">
    <citation type="submission" date="2023-05" db="EMBL/GenBank/DDBJ databases">
        <authorList>
            <person name="Smith C.H."/>
        </authorList>
    </citation>
    <scope>NUCLEOTIDE SEQUENCE</scope>
    <source>
        <strain evidence="15">CHS0354</strain>
        <tissue evidence="15">Mantle</tissue>
    </source>
</reference>
<evidence type="ECO:0000313" key="16">
    <source>
        <dbReference type="Proteomes" id="UP001195483"/>
    </source>
</evidence>
<dbReference type="CDD" id="cd01372">
    <property type="entry name" value="KISc_KIF4"/>
    <property type="match status" value="1"/>
</dbReference>
<accession>A0AAE0VMF3</accession>
<dbReference type="GO" id="GO:0051231">
    <property type="term" value="P:spindle elongation"/>
    <property type="evidence" value="ECO:0007669"/>
    <property type="project" value="TreeGrafter"/>
</dbReference>
<dbReference type="InterPro" id="IPR027640">
    <property type="entry name" value="Kinesin-like_fam"/>
</dbReference>
<comment type="subcellular location">
    <subcellularLocation>
        <location evidence="1">Cell projection</location>
        <location evidence="1">Cilium</location>
    </subcellularLocation>
    <subcellularLocation>
        <location evidence="2">Cytoplasm</location>
        <location evidence="2">Cytoskeleton</location>
    </subcellularLocation>
</comment>
<dbReference type="FunFam" id="3.40.850.10:FF:000025">
    <property type="entry name" value="kinesin-like protein KIF27 isoform X1"/>
    <property type="match status" value="1"/>
</dbReference>
<reference evidence="15" key="1">
    <citation type="journal article" date="2021" name="Genome Biol. Evol.">
        <title>A High-Quality Reference Genome for a Parasitic Bivalve with Doubly Uniparental Inheritance (Bivalvia: Unionida).</title>
        <authorList>
            <person name="Smith C.H."/>
        </authorList>
    </citation>
    <scope>NUCLEOTIDE SEQUENCE</scope>
    <source>
        <strain evidence="15">CHS0354</strain>
    </source>
</reference>
<dbReference type="Pfam" id="PF25764">
    <property type="entry name" value="KIF21A_4th"/>
    <property type="match status" value="1"/>
</dbReference>
<evidence type="ECO:0000256" key="13">
    <source>
        <dbReference type="SAM" id="MobiDB-lite"/>
    </source>
</evidence>
<evidence type="ECO:0000256" key="10">
    <source>
        <dbReference type="ARBA" id="ARBA00023273"/>
    </source>
</evidence>
<feature type="coiled-coil region" evidence="12">
    <location>
        <begin position="488"/>
        <end position="550"/>
    </location>
</feature>
<dbReference type="InterPro" id="IPR027417">
    <property type="entry name" value="P-loop_NTPase"/>
</dbReference>
<dbReference type="PROSITE" id="PS00411">
    <property type="entry name" value="KINESIN_MOTOR_1"/>
    <property type="match status" value="1"/>
</dbReference>
<feature type="coiled-coil region" evidence="12">
    <location>
        <begin position="969"/>
        <end position="1003"/>
    </location>
</feature>
<keyword evidence="9" id="KW-0206">Cytoskeleton</keyword>
<dbReference type="GO" id="GO:0005524">
    <property type="term" value="F:ATP binding"/>
    <property type="evidence" value="ECO:0007669"/>
    <property type="project" value="UniProtKB-UniRule"/>
</dbReference>
<evidence type="ECO:0000256" key="4">
    <source>
        <dbReference type="ARBA" id="ARBA00022741"/>
    </source>
</evidence>
<feature type="domain" description="Kinesin motor" evidence="14">
    <location>
        <begin position="11"/>
        <end position="359"/>
    </location>
</feature>
<keyword evidence="8 11" id="KW-0505">Motor protein</keyword>
<feature type="compositionally biased region" description="Basic and acidic residues" evidence="13">
    <location>
        <begin position="1341"/>
        <end position="1355"/>
    </location>
</feature>
<evidence type="ECO:0000256" key="1">
    <source>
        <dbReference type="ARBA" id="ARBA00004138"/>
    </source>
</evidence>
<feature type="coiled-coil region" evidence="12">
    <location>
        <begin position="1174"/>
        <end position="1201"/>
    </location>
</feature>
<dbReference type="InterPro" id="IPR036961">
    <property type="entry name" value="Kinesin_motor_dom_sf"/>
</dbReference>
<evidence type="ECO:0000256" key="8">
    <source>
        <dbReference type="ARBA" id="ARBA00023175"/>
    </source>
</evidence>
<keyword evidence="4 11" id="KW-0547">Nucleotide-binding</keyword>
<evidence type="ECO:0000313" key="15">
    <source>
        <dbReference type="EMBL" id="KAK3583304.1"/>
    </source>
</evidence>
<dbReference type="PANTHER" id="PTHR47969">
    <property type="entry name" value="CHROMOSOME-ASSOCIATED KINESIN KIF4A-RELATED"/>
    <property type="match status" value="1"/>
</dbReference>
<dbReference type="PROSITE" id="PS50067">
    <property type="entry name" value="KINESIN_MOTOR_2"/>
    <property type="match status" value="1"/>
</dbReference>
<evidence type="ECO:0000256" key="12">
    <source>
        <dbReference type="SAM" id="Coils"/>
    </source>
</evidence>
<feature type="binding site" evidence="11">
    <location>
        <begin position="90"/>
        <end position="97"/>
    </location>
    <ligand>
        <name>ATP</name>
        <dbReference type="ChEBI" id="CHEBI:30616"/>
    </ligand>
</feature>
<feature type="region of interest" description="Disordered" evidence="13">
    <location>
        <begin position="656"/>
        <end position="715"/>
    </location>
</feature>
<organism evidence="15 16">
    <name type="scientific">Potamilus streckersoni</name>
    <dbReference type="NCBI Taxonomy" id="2493646"/>
    <lineage>
        <taxon>Eukaryota</taxon>
        <taxon>Metazoa</taxon>
        <taxon>Spiralia</taxon>
        <taxon>Lophotrochozoa</taxon>
        <taxon>Mollusca</taxon>
        <taxon>Bivalvia</taxon>
        <taxon>Autobranchia</taxon>
        <taxon>Heteroconchia</taxon>
        <taxon>Palaeoheterodonta</taxon>
        <taxon>Unionida</taxon>
        <taxon>Unionoidea</taxon>
        <taxon>Unionidae</taxon>
        <taxon>Ambleminae</taxon>
        <taxon>Lampsilini</taxon>
        <taxon>Potamilus</taxon>
    </lineage>
</organism>
<evidence type="ECO:0000256" key="3">
    <source>
        <dbReference type="ARBA" id="ARBA00022490"/>
    </source>
</evidence>
<feature type="compositionally biased region" description="Polar residues" evidence="13">
    <location>
        <begin position="1285"/>
        <end position="1298"/>
    </location>
</feature>
<evidence type="ECO:0000256" key="9">
    <source>
        <dbReference type="ARBA" id="ARBA00023212"/>
    </source>
</evidence>
<dbReference type="PRINTS" id="PR00380">
    <property type="entry name" value="KINESINHEAVY"/>
</dbReference>
<feature type="coiled-coil region" evidence="12">
    <location>
        <begin position="1054"/>
        <end position="1109"/>
    </location>
</feature>
<dbReference type="GO" id="GO:0005875">
    <property type="term" value="C:microtubule associated complex"/>
    <property type="evidence" value="ECO:0007669"/>
    <property type="project" value="TreeGrafter"/>
</dbReference>
<keyword evidence="10" id="KW-0966">Cell projection</keyword>
<keyword evidence="3" id="KW-0963">Cytoplasm</keyword>
<dbReference type="GO" id="GO:0007018">
    <property type="term" value="P:microtubule-based movement"/>
    <property type="evidence" value="ECO:0007669"/>
    <property type="project" value="InterPro"/>
</dbReference>
<dbReference type="SMART" id="SM00129">
    <property type="entry name" value="KISc"/>
    <property type="match status" value="1"/>
</dbReference>
<dbReference type="Gene3D" id="3.40.850.10">
    <property type="entry name" value="Kinesin motor domain"/>
    <property type="match status" value="1"/>
</dbReference>
<dbReference type="InterPro" id="IPR001752">
    <property type="entry name" value="Kinesin_motor_dom"/>
</dbReference>
<feature type="region of interest" description="Disordered" evidence="13">
    <location>
        <begin position="1285"/>
        <end position="1382"/>
    </location>
</feature>
<dbReference type="GO" id="GO:0005929">
    <property type="term" value="C:cilium"/>
    <property type="evidence" value="ECO:0007669"/>
    <property type="project" value="UniProtKB-SubCell"/>
</dbReference>
<feature type="coiled-coil region" evidence="12">
    <location>
        <begin position="772"/>
        <end position="838"/>
    </location>
</feature>
<name>A0AAE0VMF3_9BIVA</name>
<feature type="coiled-coil region" evidence="12">
    <location>
        <begin position="367"/>
        <end position="428"/>
    </location>
</feature>
<keyword evidence="7" id="KW-0969">Cilium</keyword>
<feature type="compositionally biased region" description="Acidic residues" evidence="13">
    <location>
        <begin position="657"/>
        <end position="679"/>
    </location>
</feature>
<evidence type="ECO:0000256" key="2">
    <source>
        <dbReference type="ARBA" id="ARBA00004245"/>
    </source>
</evidence>
<comment type="caution">
    <text evidence="15">The sequence shown here is derived from an EMBL/GenBank/DDBJ whole genome shotgun (WGS) entry which is preliminary data.</text>
</comment>
<dbReference type="GO" id="GO:0003777">
    <property type="term" value="F:microtubule motor activity"/>
    <property type="evidence" value="ECO:0007669"/>
    <property type="project" value="InterPro"/>
</dbReference>
<keyword evidence="6 12" id="KW-0175">Coiled coil</keyword>
<dbReference type="GO" id="GO:0007052">
    <property type="term" value="P:mitotic spindle organization"/>
    <property type="evidence" value="ECO:0007669"/>
    <property type="project" value="TreeGrafter"/>
</dbReference>
<dbReference type="PANTHER" id="PTHR47969:SF25">
    <property type="entry name" value="KINESIN MOTOR DOMAIN-CONTAINING PROTEIN"/>
    <property type="match status" value="1"/>
</dbReference>
<feature type="compositionally biased region" description="Basic and acidic residues" evidence="13">
    <location>
        <begin position="1299"/>
        <end position="1319"/>
    </location>
</feature>
<keyword evidence="16" id="KW-1185">Reference proteome</keyword>
<evidence type="ECO:0000259" key="14">
    <source>
        <dbReference type="PROSITE" id="PS50067"/>
    </source>
</evidence>
<dbReference type="Proteomes" id="UP001195483">
    <property type="component" value="Unassembled WGS sequence"/>
</dbReference>
<feature type="compositionally biased region" description="Basic and acidic residues" evidence="13">
    <location>
        <begin position="697"/>
        <end position="715"/>
    </location>
</feature>
<evidence type="ECO:0000256" key="7">
    <source>
        <dbReference type="ARBA" id="ARBA00023069"/>
    </source>
</evidence>
<dbReference type="InterPro" id="IPR019821">
    <property type="entry name" value="Kinesin_motor_CS"/>
</dbReference>
<proteinExistence type="inferred from homology"/>
<dbReference type="GO" id="GO:0008017">
    <property type="term" value="F:microtubule binding"/>
    <property type="evidence" value="ECO:0007669"/>
    <property type="project" value="InterPro"/>
</dbReference>
<sequence length="1382" mass="158422">MENQAESKEVNVRVAVRIRPLLPKEKLNGEEVCVRVIPNSNQLVMGKDRAFTFDNVLSSKTTQEEVFQLCVEPLVKSCFEGYNATVFAYGQTGSGKTYTIGGGNISSLTEEEYGVIPRAIKQMFDIINAEQNISFCVKVSYIEIYKEELQDLLDVDKSSKEIHVREDDKGNTVIIGAREVECSTLDEMMSLLEAGSAVRHTGSTQMNEHSSRSHSVFTVVISQTWTEGDVLATKRKQSQGESMEGLDEEITHNTCAKFHFVDLAGSERAHKTGNVGDRFKESVHINSGLLSLGNVISALGDPKKKSTHIPYRESKITRILKDSLGGNAKTVMICCISPSTASFDESLNALKYANRARNIKNLPIINRDIQSIRFEEMQSEIKALREELARQRTSILSAGGTEIDLEKAHKDASQIKKLEEKVIRLQTECGHYKVIAEEAYKQLIQIQGKDFLSRSQDIRLKDWLDLMEEIKNKVPSTLSRDQWESQTIKDLQSELRKAREDLKNDEEIFADKTKEVKELKARNEELESTLEFLQKCLMEAEEQKTKQEQQYLEQHVKIEELQKALKVTLIGESHVLDDSAVTASAPPTTRQRPKSVPVHLNRQSDANYSHLRPPSRNIKTSPALFTLDRVMKSFRARSQLLVSRLEDGDEVLRVEFSDEGSVEADEVDGVEEEEGAEEKEEGKLERKGTFRVKKGPKKDSKDTNDNKENNLPEIRISRETIRGSRSIQGNADMNVPDIPPNSDVQKKIKRAQLKILESNTKIRDLAINIRLKEQLIRELVKTGKDAEQMNKQYAEKLAAMEKEREQVKQELGETQKVLSELEAREQQESSEKQKLQLDYRKKIELGRAKMAALQRKQKETEKMATLTTPNNKKIQDLELAVDRMKQQQENLQKKLKEETETKSKLEREMQKEQQRVKELEIKNEQQQKILRRKNEEIASAKRRLRSGTTLPPINGEEHDSKIEEQRRWLDSEVEKILEQRRQIEELQQELQKREEIIAKKEAMLSQRSELEIKKLRSSQVLNKNLLSVSAKLETVDQMLEEKRRELAHTPDVQKPVVQEEIQKLKHSREKLQKQRGQLDEKLHEGSLLSDEEERRLIELDEAIDALDAAIEYKTDIIRSRQLEVRHSHTLSQSEDNLLNRLNALTSQETKSLLAKYFEKVVSLRENERKTSLKFSTMEVKIDEQERLIQELETSLQRSVVEMDRRLTTQQKEYEQKIQLLMHQLMENNSRMSGGDNLINDGRIEKLQKDLYYYKVTSRELKKKLRELIANGTISAQDFDLRNSVQSSVADNDGGSQSNSHRETQSARMRENRTSAEHPADQGPRPVSAKVGQLNATPVKISRRDLRLMSEAEISMRRSSLKESVGSSPAPKDSLDPGENPWK</sequence>
<reference evidence="15" key="2">
    <citation type="journal article" date="2021" name="Genome Biol. Evol.">
        <title>Developing a high-quality reference genome for a parasitic bivalve with doubly uniparental inheritance (Bivalvia: Unionida).</title>
        <authorList>
            <person name="Smith C.H."/>
        </authorList>
    </citation>
    <scope>NUCLEOTIDE SEQUENCE</scope>
    <source>
        <strain evidence="15">CHS0354</strain>
        <tissue evidence="15">Mantle</tissue>
    </source>
</reference>
<gene>
    <name evidence="15" type="ORF">CHS0354_011195</name>
</gene>